<organism evidence="8">
    <name type="scientific">Talaromyces marneffei PM1</name>
    <dbReference type="NCBI Taxonomy" id="1077442"/>
    <lineage>
        <taxon>Eukaryota</taxon>
        <taxon>Fungi</taxon>
        <taxon>Dikarya</taxon>
        <taxon>Ascomycota</taxon>
        <taxon>Pezizomycotina</taxon>
        <taxon>Eurotiomycetes</taxon>
        <taxon>Eurotiomycetidae</taxon>
        <taxon>Eurotiales</taxon>
        <taxon>Trichocomaceae</taxon>
        <taxon>Talaromyces</taxon>
        <taxon>Talaromyces sect. Talaromyces</taxon>
    </lineage>
</organism>
<dbReference type="GO" id="GO:0003677">
    <property type="term" value="F:DNA binding"/>
    <property type="evidence" value="ECO:0007669"/>
    <property type="project" value="UniProtKB-KW"/>
</dbReference>
<keyword evidence="1" id="KW-0479">Metal-binding</keyword>
<accession>A0A093UU22</accession>
<dbReference type="InterPro" id="IPR050987">
    <property type="entry name" value="AtrR-like"/>
</dbReference>
<protein>
    <submittedName>
        <fullName evidence="8">Putative transcriptional regulatory protein</fullName>
    </submittedName>
</protein>
<evidence type="ECO:0000256" key="4">
    <source>
        <dbReference type="ARBA" id="ARBA00023163"/>
    </source>
</evidence>
<dbReference type="EMBL" id="JPOX01000067">
    <property type="protein sequence ID" value="KFX41204.1"/>
    <property type="molecule type" value="Genomic_DNA"/>
</dbReference>
<dbReference type="SMART" id="SM00066">
    <property type="entry name" value="GAL4"/>
    <property type="match status" value="1"/>
</dbReference>
<dbReference type="HOGENOM" id="CLU_010508_0_0_1"/>
<dbReference type="PROSITE" id="PS00463">
    <property type="entry name" value="ZN2_CY6_FUNGAL_1"/>
    <property type="match status" value="1"/>
</dbReference>
<feature type="region of interest" description="Disordered" evidence="6">
    <location>
        <begin position="613"/>
        <end position="636"/>
    </location>
</feature>
<evidence type="ECO:0000256" key="2">
    <source>
        <dbReference type="ARBA" id="ARBA00023015"/>
    </source>
</evidence>
<dbReference type="GO" id="GO:0006351">
    <property type="term" value="P:DNA-templated transcription"/>
    <property type="evidence" value="ECO:0007669"/>
    <property type="project" value="InterPro"/>
</dbReference>
<dbReference type="Gene3D" id="4.10.240.10">
    <property type="entry name" value="Zn(2)-C6 fungal-type DNA-binding domain"/>
    <property type="match status" value="1"/>
</dbReference>
<dbReference type="InterPro" id="IPR001138">
    <property type="entry name" value="Zn2Cys6_DnaBD"/>
</dbReference>
<dbReference type="InterPro" id="IPR007219">
    <property type="entry name" value="XnlR_reg_dom"/>
</dbReference>
<evidence type="ECO:0000259" key="7">
    <source>
        <dbReference type="PROSITE" id="PS50048"/>
    </source>
</evidence>
<dbReference type="AlphaFoldDB" id="A0A093UU22"/>
<reference key="1">
    <citation type="journal article" date="2014" name="PLoS Genet.">
        <title>Signature Gene Expression Reveals Novel Clues to the Molecular Mechanisms of Dimorphic Transition in Penicillium marneffei.</title>
        <authorList>
            <person name="Yang E."/>
            <person name="Wang G."/>
            <person name="Cai J."/>
            <person name="Woo P.C."/>
            <person name="Lau S.K."/>
            <person name="Yuen K.-Y."/>
            <person name="Chow W.-N."/>
            <person name="Lin X."/>
        </authorList>
    </citation>
    <scope>NUCLEOTIDE SEQUENCE [LARGE SCALE GENOMIC DNA]</scope>
    <source>
        <strain>PM1</strain>
    </source>
</reference>
<keyword evidence="2" id="KW-0805">Transcription regulation</keyword>
<keyword evidence="5" id="KW-0539">Nucleus</keyword>
<keyword evidence="4" id="KW-0804">Transcription</keyword>
<name>A0A093UU22_TALMA</name>
<reference evidence="8" key="2">
    <citation type="journal article" date="2014" name="PLoS Genet.">
        <title>Signature gene expression reveals novel clues to the molecular mechanisms of dimorphic transition in Penicillium marneffei.</title>
        <authorList>
            <person name="Yang E."/>
            <person name="Wang G."/>
            <person name="Cai J."/>
            <person name="Woo P.C."/>
            <person name="Lau S.K."/>
            <person name="Yuen K.-Y."/>
            <person name="Chow W.-N."/>
            <person name="Lin X."/>
        </authorList>
    </citation>
    <scope>NUCLEOTIDE SEQUENCE</scope>
    <source>
        <strain evidence="8">PM1</strain>
    </source>
</reference>
<feature type="domain" description="Zn(2)-C6 fungal-type" evidence="7">
    <location>
        <begin position="13"/>
        <end position="43"/>
    </location>
</feature>
<evidence type="ECO:0000256" key="1">
    <source>
        <dbReference type="ARBA" id="ARBA00022723"/>
    </source>
</evidence>
<feature type="compositionally biased region" description="Basic and acidic residues" evidence="6">
    <location>
        <begin position="116"/>
        <end position="126"/>
    </location>
</feature>
<keyword evidence="3" id="KW-0238">DNA-binding</keyword>
<dbReference type="InterPro" id="IPR036864">
    <property type="entry name" value="Zn2-C6_fun-type_DNA-bd_sf"/>
</dbReference>
<dbReference type="GO" id="GO:0008270">
    <property type="term" value="F:zinc ion binding"/>
    <property type="evidence" value="ECO:0007669"/>
    <property type="project" value="InterPro"/>
</dbReference>
<evidence type="ECO:0000256" key="5">
    <source>
        <dbReference type="ARBA" id="ARBA00023242"/>
    </source>
</evidence>
<feature type="region of interest" description="Disordered" evidence="6">
    <location>
        <begin position="113"/>
        <end position="136"/>
    </location>
</feature>
<sequence length="764" mass="86490">MDPRPRKKRLSMACNSCRLRKVKCDADYPRCRNCRGRDEVCATSDPRRPGEPVVREWIVTEKINKSDTNRPTVYASPTPSLQQQLFQQTQGSEIRTEHSVAVGVQNDQISSAKNDQPGHTDIHESPVHQPFHVSSNTDPELNRTKIVGGSSSQCLAKSLDVYLKSVHRKPVSDLFKYGMRYAEEFDIPLEVSLPPLPDSSRLHGYLSTFFDRIHPLYPLFNVESFHVIVNQIVEMGSELKTIPRDQIPWLASVYLAVSIGADEQTRGVTSDGTLYLQAASSLIGHVTSVPYLPAVQAMLMFTIAYRGRNQEGLGWQYLGMAIRIAHTTGIHRRAAYSAPRTGDVQYIQKYTNEGRIWAICCILEKCMELESGRPTVISYSFTCDDVLPPHLHEQDDDQILRWQLGLAVYQNQISQHIYGHTLRKRRAREILLDTARLDKCLLDWVNGIPPQMRPGNDIFCPRGVFHFAALLSMMYHEAMITLHRAALIAPNASFEVEVEQEGPDDPSRFRILGGESICINSARAIAKLSIELSDQRTDTRLIPAGVPLLACIVLAIYLIKHPDSRMQSTDLQLLKTCLELCNEKWMDCGQDMRFIQGLSTVYERVSGYIDSQRATKAPHTPQNCTITGPYLPGDLPNYTEKPSTVPTRHSLLVSLSQQPYNTDNTPDTPNKRYHPDGGVLDTRTHQPYEDIPPDSATLPQYDHPNEVTHNQQANMPLDVDRYDWQQGSAQEDNQFPFDGYNVEDLWEWMLYFDSQSEVISNAHT</sequence>
<dbReference type="SUPFAM" id="SSF57701">
    <property type="entry name" value="Zn2/Cys6 DNA-binding domain"/>
    <property type="match status" value="1"/>
</dbReference>
<dbReference type="GO" id="GO:0000981">
    <property type="term" value="F:DNA-binding transcription factor activity, RNA polymerase II-specific"/>
    <property type="evidence" value="ECO:0007669"/>
    <property type="project" value="InterPro"/>
</dbReference>
<evidence type="ECO:0000313" key="8">
    <source>
        <dbReference type="EMBL" id="KFX41204.1"/>
    </source>
</evidence>
<dbReference type="CDD" id="cd12148">
    <property type="entry name" value="fungal_TF_MHR"/>
    <property type="match status" value="1"/>
</dbReference>
<dbReference type="PANTHER" id="PTHR46910">
    <property type="entry name" value="TRANSCRIPTION FACTOR PDR1"/>
    <property type="match status" value="1"/>
</dbReference>
<evidence type="ECO:0000256" key="6">
    <source>
        <dbReference type="SAM" id="MobiDB-lite"/>
    </source>
</evidence>
<evidence type="ECO:0000256" key="3">
    <source>
        <dbReference type="ARBA" id="ARBA00023125"/>
    </source>
</evidence>
<dbReference type="CDD" id="cd00067">
    <property type="entry name" value="GAL4"/>
    <property type="match status" value="1"/>
</dbReference>
<comment type="caution">
    <text evidence="8">The sequence shown here is derived from an EMBL/GenBank/DDBJ whole genome shotgun (WGS) entry which is preliminary data.</text>
</comment>
<dbReference type="Pfam" id="PF00172">
    <property type="entry name" value="Zn_clus"/>
    <property type="match status" value="1"/>
</dbReference>
<dbReference type="SMART" id="SM00906">
    <property type="entry name" value="Fungal_trans"/>
    <property type="match status" value="1"/>
</dbReference>
<dbReference type="Pfam" id="PF04082">
    <property type="entry name" value="Fungal_trans"/>
    <property type="match status" value="1"/>
</dbReference>
<gene>
    <name evidence="8" type="ORF">GQ26_0670160</name>
</gene>
<dbReference type="PROSITE" id="PS50048">
    <property type="entry name" value="ZN2_CY6_FUNGAL_2"/>
    <property type="match status" value="1"/>
</dbReference>
<dbReference type="PANTHER" id="PTHR46910:SF1">
    <property type="entry name" value="MISCELLANEOUS ZN(II)2CYS6 TRANSCRIPTION FACTOR (EUROFUNG)-RELATED"/>
    <property type="match status" value="1"/>
</dbReference>
<proteinExistence type="predicted"/>